<gene>
    <name evidence="6" type="ORF">TIFTF001_029805</name>
</gene>
<dbReference type="SUPFAM" id="SSF103473">
    <property type="entry name" value="MFS general substrate transporter"/>
    <property type="match status" value="2"/>
</dbReference>
<organism evidence="6 7">
    <name type="scientific">Ficus carica</name>
    <name type="common">Common fig</name>
    <dbReference type="NCBI Taxonomy" id="3494"/>
    <lineage>
        <taxon>Eukaryota</taxon>
        <taxon>Viridiplantae</taxon>
        <taxon>Streptophyta</taxon>
        <taxon>Embryophyta</taxon>
        <taxon>Tracheophyta</taxon>
        <taxon>Spermatophyta</taxon>
        <taxon>Magnoliopsida</taxon>
        <taxon>eudicotyledons</taxon>
        <taxon>Gunneridae</taxon>
        <taxon>Pentapetalae</taxon>
        <taxon>rosids</taxon>
        <taxon>fabids</taxon>
        <taxon>Rosales</taxon>
        <taxon>Moraceae</taxon>
        <taxon>Ficeae</taxon>
        <taxon>Ficus</taxon>
    </lineage>
</organism>
<dbReference type="AlphaFoldDB" id="A0AA88DWH2"/>
<feature type="transmembrane region" description="Helical" evidence="5">
    <location>
        <begin position="132"/>
        <end position="152"/>
    </location>
</feature>
<comment type="subcellular location">
    <subcellularLocation>
        <location evidence="1">Membrane</location>
        <topology evidence="1">Multi-pass membrane protein</topology>
    </subcellularLocation>
</comment>
<sequence>MALSSLLTAFSPNVWIYSALRFFSGFSRATIGTCALILTTKLVGKQWRGQVGSGGVTYLDTEEMVFLEIDGGDDEVSASACACTADNIPLIFTVELFPTCVRNSALSMVRQALVFGGVFSPVLAAAGRRNSFLSYGVFGVVIACLSLFAVCLPETRGRALFDTVDEEDQHKHKSEVCDV</sequence>
<evidence type="ECO:0000256" key="4">
    <source>
        <dbReference type="ARBA" id="ARBA00023136"/>
    </source>
</evidence>
<evidence type="ECO:0000256" key="1">
    <source>
        <dbReference type="ARBA" id="ARBA00004141"/>
    </source>
</evidence>
<keyword evidence="4 5" id="KW-0472">Membrane</keyword>
<keyword evidence="2 5" id="KW-0812">Transmembrane</keyword>
<dbReference type="Gene3D" id="1.20.1250.20">
    <property type="entry name" value="MFS general substrate transporter like domains"/>
    <property type="match status" value="2"/>
</dbReference>
<dbReference type="Proteomes" id="UP001187192">
    <property type="component" value="Unassembled WGS sequence"/>
</dbReference>
<evidence type="ECO:0000256" key="3">
    <source>
        <dbReference type="ARBA" id="ARBA00022989"/>
    </source>
</evidence>
<comment type="caution">
    <text evidence="6">The sequence shown here is derived from an EMBL/GenBank/DDBJ whole genome shotgun (WGS) entry which is preliminary data.</text>
</comment>
<reference evidence="6" key="1">
    <citation type="submission" date="2023-07" db="EMBL/GenBank/DDBJ databases">
        <title>draft genome sequence of fig (Ficus carica).</title>
        <authorList>
            <person name="Takahashi T."/>
            <person name="Nishimura K."/>
        </authorList>
    </citation>
    <scope>NUCLEOTIDE SEQUENCE</scope>
</reference>
<keyword evidence="3 5" id="KW-1133">Transmembrane helix</keyword>
<evidence type="ECO:0000256" key="5">
    <source>
        <dbReference type="SAM" id="Phobius"/>
    </source>
</evidence>
<dbReference type="InterPro" id="IPR036259">
    <property type="entry name" value="MFS_trans_sf"/>
</dbReference>
<dbReference type="GO" id="GO:0016020">
    <property type="term" value="C:membrane"/>
    <property type="evidence" value="ECO:0007669"/>
    <property type="project" value="UniProtKB-SubCell"/>
</dbReference>
<protein>
    <submittedName>
        <fullName evidence="6">Uncharacterized protein</fullName>
    </submittedName>
</protein>
<keyword evidence="7" id="KW-1185">Reference proteome</keyword>
<name>A0AA88DWH2_FICCA</name>
<dbReference type="PANTHER" id="PTHR24064">
    <property type="entry name" value="SOLUTE CARRIER FAMILY 22 MEMBER"/>
    <property type="match status" value="1"/>
</dbReference>
<evidence type="ECO:0000313" key="6">
    <source>
        <dbReference type="EMBL" id="GMN60704.1"/>
    </source>
</evidence>
<evidence type="ECO:0000313" key="7">
    <source>
        <dbReference type="Proteomes" id="UP001187192"/>
    </source>
</evidence>
<evidence type="ECO:0000256" key="2">
    <source>
        <dbReference type="ARBA" id="ARBA00022692"/>
    </source>
</evidence>
<accession>A0AA88DWH2</accession>
<dbReference type="EMBL" id="BTGU01000101">
    <property type="protein sequence ID" value="GMN60704.1"/>
    <property type="molecule type" value="Genomic_DNA"/>
</dbReference>
<proteinExistence type="predicted"/>